<evidence type="ECO:0000313" key="3">
    <source>
        <dbReference type="Proteomes" id="UP000002630"/>
    </source>
</evidence>
<protein>
    <submittedName>
        <fullName evidence="2">Uncharacterized protein</fullName>
    </submittedName>
</protein>
<dbReference type="AlphaFoldDB" id="D7G8E3"/>
<sequence length="51" mass="5846">MGPAPGYYRRQLEEQKLIRRQPQNLTGRRATTTSDGSRSASWRPTLISCRP</sequence>
<proteinExistence type="predicted"/>
<accession>D7G8E3</accession>
<feature type="compositionally biased region" description="Polar residues" evidence="1">
    <location>
        <begin position="21"/>
        <end position="42"/>
    </location>
</feature>
<evidence type="ECO:0000313" key="2">
    <source>
        <dbReference type="EMBL" id="CBJ34037.1"/>
    </source>
</evidence>
<dbReference type="Proteomes" id="UP000002630">
    <property type="component" value="Unassembled WGS sequence"/>
</dbReference>
<name>D7G8E3_ECTSI</name>
<feature type="region of interest" description="Disordered" evidence="1">
    <location>
        <begin position="17"/>
        <end position="51"/>
    </location>
</feature>
<reference evidence="2 3" key="1">
    <citation type="journal article" date="2010" name="Nature">
        <title>The Ectocarpus genome and the independent evolution of multicellularity in brown algae.</title>
        <authorList>
            <person name="Cock J.M."/>
            <person name="Sterck L."/>
            <person name="Rouze P."/>
            <person name="Scornet D."/>
            <person name="Allen A.E."/>
            <person name="Amoutzias G."/>
            <person name="Anthouard V."/>
            <person name="Artiguenave F."/>
            <person name="Aury J.M."/>
            <person name="Badger J.H."/>
            <person name="Beszteri B."/>
            <person name="Billiau K."/>
            <person name="Bonnet E."/>
            <person name="Bothwell J.H."/>
            <person name="Bowler C."/>
            <person name="Boyen C."/>
            <person name="Brownlee C."/>
            <person name="Carrano C.J."/>
            <person name="Charrier B."/>
            <person name="Cho G.Y."/>
            <person name="Coelho S.M."/>
            <person name="Collen J."/>
            <person name="Corre E."/>
            <person name="Da Silva C."/>
            <person name="Delage L."/>
            <person name="Delaroque N."/>
            <person name="Dittami S.M."/>
            <person name="Doulbeau S."/>
            <person name="Elias M."/>
            <person name="Farnham G."/>
            <person name="Gachon C.M."/>
            <person name="Gschloessl B."/>
            <person name="Heesch S."/>
            <person name="Jabbari K."/>
            <person name="Jubin C."/>
            <person name="Kawai H."/>
            <person name="Kimura K."/>
            <person name="Kloareg B."/>
            <person name="Kupper F.C."/>
            <person name="Lang D."/>
            <person name="Le Bail A."/>
            <person name="Leblanc C."/>
            <person name="Lerouge P."/>
            <person name="Lohr M."/>
            <person name="Lopez P.J."/>
            <person name="Martens C."/>
            <person name="Maumus F."/>
            <person name="Michel G."/>
            <person name="Miranda-Saavedra D."/>
            <person name="Morales J."/>
            <person name="Moreau H."/>
            <person name="Motomura T."/>
            <person name="Nagasato C."/>
            <person name="Napoli C.A."/>
            <person name="Nelson D.R."/>
            <person name="Nyvall-Collen P."/>
            <person name="Peters A.F."/>
            <person name="Pommier C."/>
            <person name="Potin P."/>
            <person name="Poulain J."/>
            <person name="Quesneville H."/>
            <person name="Read B."/>
            <person name="Rensing S.A."/>
            <person name="Ritter A."/>
            <person name="Rousvoal S."/>
            <person name="Samanta M."/>
            <person name="Samson G."/>
            <person name="Schroeder D.C."/>
            <person name="Segurens B."/>
            <person name="Strittmatter M."/>
            <person name="Tonon T."/>
            <person name="Tregear J.W."/>
            <person name="Valentin K."/>
            <person name="von Dassow P."/>
            <person name="Yamagishi T."/>
            <person name="Van de Peer Y."/>
            <person name="Wincker P."/>
        </authorList>
    </citation>
    <scope>NUCLEOTIDE SEQUENCE [LARGE SCALE GENOMIC DNA]</scope>
    <source>
        <strain evidence="3">Ec32 / CCAP1310/4</strain>
    </source>
</reference>
<keyword evidence="3" id="KW-1185">Reference proteome</keyword>
<dbReference type="InParanoid" id="D7G8E3"/>
<gene>
    <name evidence="2" type="ORF">Esi_0889_0001</name>
</gene>
<organism evidence="2 3">
    <name type="scientific">Ectocarpus siliculosus</name>
    <name type="common">Brown alga</name>
    <name type="synonym">Conferva siliculosa</name>
    <dbReference type="NCBI Taxonomy" id="2880"/>
    <lineage>
        <taxon>Eukaryota</taxon>
        <taxon>Sar</taxon>
        <taxon>Stramenopiles</taxon>
        <taxon>Ochrophyta</taxon>
        <taxon>PX clade</taxon>
        <taxon>Phaeophyceae</taxon>
        <taxon>Ectocarpales</taxon>
        <taxon>Ectocarpaceae</taxon>
        <taxon>Ectocarpus</taxon>
    </lineage>
</organism>
<dbReference type="EMBL" id="FN649760">
    <property type="protein sequence ID" value="CBJ34037.1"/>
    <property type="molecule type" value="Genomic_DNA"/>
</dbReference>
<evidence type="ECO:0000256" key="1">
    <source>
        <dbReference type="SAM" id="MobiDB-lite"/>
    </source>
</evidence>